<accession>A0ABZ2M7D5</accession>
<feature type="chain" id="PRO_5045820823" description="Adhesin" evidence="1">
    <location>
        <begin position="28"/>
        <end position="122"/>
    </location>
</feature>
<proteinExistence type="predicted"/>
<sequence length="122" mass="12601">MKKHYAIPALAMLSMVTAIGASSSARAAAAGGTAQVTIDSAQYNFVATVCDYTGRGAQLQATLPDGTKLTVNGPSDYITIAGASVNFNGWIENVKGDAHQFVLAGAEDGGPRRFFISATCQN</sequence>
<keyword evidence="3" id="KW-1185">Reference proteome</keyword>
<reference evidence="2 3" key="1">
    <citation type="submission" date="2021-12" db="EMBL/GenBank/DDBJ databases">
        <title>Discovery of the Pendulisporaceae a myxobacterial family with distinct sporulation behavior and unique specialized metabolism.</title>
        <authorList>
            <person name="Garcia R."/>
            <person name="Popoff A."/>
            <person name="Bader C.D."/>
            <person name="Loehr J."/>
            <person name="Walesch S."/>
            <person name="Walt C."/>
            <person name="Boldt J."/>
            <person name="Bunk B."/>
            <person name="Haeckl F.J.F.P.J."/>
            <person name="Gunesch A.P."/>
            <person name="Birkelbach J."/>
            <person name="Nuebel U."/>
            <person name="Pietschmann T."/>
            <person name="Bach T."/>
            <person name="Mueller R."/>
        </authorList>
    </citation>
    <scope>NUCLEOTIDE SEQUENCE [LARGE SCALE GENOMIC DNA]</scope>
    <source>
        <strain evidence="2 3">MSr11954</strain>
    </source>
</reference>
<dbReference type="EMBL" id="CP089984">
    <property type="protein sequence ID" value="WXB18423.1"/>
    <property type="molecule type" value="Genomic_DNA"/>
</dbReference>
<dbReference type="Proteomes" id="UP001370348">
    <property type="component" value="Chromosome"/>
</dbReference>
<evidence type="ECO:0000256" key="1">
    <source>
        <dbReference type="SAM" id="SignalP"/>
    </source>
</evidence>
<feature type="signal peptide" evidence="1">
    <location>
        <begin position="1"/>
        <end position="27"/>
    </location>
</feature>
<dbReference type="RefSeq" id="WP_394828052.1">
    <property type="nucleotide sequence ID" value="NZ_CP089984.1"/>
</dbReference>
<evidence type="ECO:0000313" key="3">
    <source>
        <dbReference type="Proteomes" id="UP001370348"/>
    </source>
</evidence>
<evidence type="ECO:0000313" key="2">
    <source>
        <dbReference type="EMBL" id="WXB18423.1"/>
    </source>
</evidence>
<keyword evidence="1" id="KW-0732">Signal</keyword>
<protein>
    <recommendedName>
        <fullName evidence="4">Adhesin</fullName>
    </recommendedName>
</protein>
<gene>
    <name evidence="2" type="ORF">LZC94_14410</name>
</gene>
<evidence type="ECO:0008006" key="4">
    <source>
        <dbReference type="Google" id="ProtNLM"/>
    </source>
</evidence>
<organism evidence="2 3">
    <name type="scientific">Pendulispora albinea</name>
    <dbReference type="NCBI Taxonomy" id="2741071"/>
    <lineage>
        <taxon>Bacteria</taxon>
        <taxon>Pseudomonadati</taxon>
        <taxon>Myxococcota</taxon>
        <taxon>Myxococcia</taxon>
        <taxon>Myxococcales</taxon>
        <taxon>Sorangiineae</taxon>
        <taxon>Pendulisporaceae</taxon>
        <taxon>Pendulispora</taxon>
    </lineage>
</organism>
<name>A0ABZ2M7D5_9BACT</name>